<dbReference type="InterPro" id="IPR009057">
    <property type="entry name" value="Homeodomain-like_sf"/>
</dbReference>
<protein>
    <recommendedName>
        <fullName evidence="5">Myb-like, SWIRM and MPN domain-containing protein 1</fullName>
    </recommendedName>
</protein>
<feature type="compositionally biased region" description="Low complexity" evidence="6">
    <location>
        <begin position="195"/>
        <end position="215"/>
    </location>
</feature>
<dbReference type="SUPFAM" id="SSF102712">
    <property type="entry name" value="JAB1/MPN domain"/>
    <property type="match status" value="1"/>
</dbReference>
<dbReference type="Pfam" id="PF04433">
    <property type="entry name" value="SWIRM"/>
    <property type="match status" value="1"/>
</dbReference>
<dbReference type="InterPro" id="IPR037518">
    <property type="entry name" value="MPN"/>
</dbReference>
<evidence type="ECO:0000256" key="5">
    <source>
        <dbReference type="ARBA" id="ARBA00032256"/>
    </source>
</evidence>
<feature type="domain" description="SANT" evidence="9">
    <location>
        <begin position="220"/>
        <end position="271"/>
    </location>
</feature>
<comment type="similarity">
    <text evidence="2">Belongs to the peptidase M67A family. MYSM1 subfamily.</text>
</comment>
<feature type="compositionally biased region" description="Polar residues" evidence="6">
    <location>
        <begin position="327"/>
        <end position="341"/>
    </location>
</feature>
<dbReference type="InterPro" id="IPR001005">
    <property type="entry name" value="SANT/Myb"/>
</dbReference>
<name>A0A8J5MKI4_HOMAM</name>
<dbReference type="GO" id="GO:0005634">
    <property type="term" value="C:nucleus"/>
    <property type="evidence" value="ECO:0007669"/>
    <property type="project" value="UniProtKB-SubCell"/>
</dbReference>
<evidence type="ECO:0000313" key="10">
    <source>
        <dbReference type="EMBL" id="KAG7154776.1"/>
    </source>
</evidence>
<evidence type="ECO:0000256" key="1">
    <source>
        <dbReference type="ARBA" id="ARBA00004123"/>
    </source>
</evidence>
<keyword evidence="3" id="KW-0238">DNA-binding</keyword>
<dbReference type="GO" id="GO:0003677">
    <property type="term" value="F:DNA binding"/>
    <property type="evidence" value="ECO:0007669"/>
    <property type="project" value="UniProtKB-KW"/>
</dbReference>
<dbReference type="Gene3D" id="1.20.58.1880">
    <property type="match status" value="1"/>
</dbReference>
<evidence type="ECO:0000259" key="9">
    <source>
        <dbReference type="PROSITE" id="PS51293"/>
    </source>
</evidence>
<reference evidence="10" key="1">
    <citation type="journal article" date="2021" name="Sci. Adv.">
        <title>The American lobster genome reveals insights on longevity, neural, and immune adaptations.</title>
        <authorList>
            <person name="Polinski J.M."/>
            <person name="Zimin A.V."/>
            <person name="Clark K.F."/>
            <person name="Kohn A.B."/>
            <person name="Sadowski N."/>
            <person name="Timp W."/>
            <person name="Ptitsyn A."/>
            <person name="Khanna P."/>
            <person name="Romanova D.Y."/>
            <person name="Williams P."/>
            <person name="Greenwood S.J."/>
            <person name="Moroz L.L."/>
            <person name="Walt D.R."/>
            <person name="Bodnar A.G."/>
        </authorList>
    </citation>
    <scope>NUCLEOTIDE SEQUENCE</scope>
    <source>
        <strain evidence="10">GMGI-L3</strain>
    </source>
</reference>
<comment type="subcellular location">
    <subcellularLocation>
        <location evidence="1">Nucleus</location>
    </subcellularLocation>
</comment>
<feature type="region of interest" description="Disordered" evidence="6">
    <location>
        <begin position="17"/>
        <end position="52"/>
    </location>
</feature>
<keyword evidence="11" id="KW-1185">Reference proteome</keyword>
<dbReference type="Gene3D" id="3.40.140.10">
    <property type="entry name" value="Cytidine Deaminase, domain 2"/>
    <property type="match status" value="1"/>
</dbReference>
<dbReference type="Pfam" id="PF01398">
    <property type="entry name" value="JAB"/>
    <property type="match status" value="1"/>
</dbReference>
<dbReference type="GO" id="GO:0008237">
    <property type="term" value="F:metallopeptidase activity"/>
    <property type="evidence" value="ECO:0007669"/>
    <property type="project" value="InterPro"/>
</dbReference>
<sequence>MRCTVSVFAEVLEQPSARGMRKTSASVPSASLTQSYDPLVLPGPTPGPSSVSSAQFTAVSSTVYRPLFSPSVPVSQVNVPASPVIALASPNIAPASPVNAPDSLSSDPASPPPTHASNQHLYSVSKASGSRPRSTPRRTWRVTRVYEISEPDFFDFDSGGEFGLFGEAGVALHTTATTTTQSNQSCSTTVNGNTTVGSSCSSSHHTTGSPNSKKTSNSRKRKSHWNAVEKDLFQKGLELFGPNWNRLSNFIATKTSGQVRSFHKKWAETANIVQEAETVGETCVYMPADQVCITTTDLDDPLGLIETATTTVTTTPLSPKRNKKVDSSSQASSAVEDNSKGFNSSGEIFVPNIAEEWIIESDGFVCSNPETLNNFRKKNENKKKVNHIKKKKNSMLSSNVPFKIKSPQKQTPKKKKKLRITLGPTSSERENVIHSQTLPKKDGKSDEPKIAMPVLGQVVHIVKNEMEESDVDIDISDDEELMIEDKPPSNVTVCNNIEDTVIIEPDESIGNKEDTVSEDSGIDDKKQQVFNFPPPAEERTLNLEDVTDEEKKVHSEYFDGKGVKTPERYLKIRNYLITFWNQVKPKYMRKTIVRAGLRNCGDVNSIGKVHEYLEKIGAINFGCPESNYTSPLVIGVKQKEKVTVPTKPSTKVDRSEMTRQKQKKKWDASMSEGGGLTISHDESGAVVDACHIPEAPRSRAGPGSGPNGGRLEQFKLVRCLEHDPDTPAPFSVVMHAHALITLDLHTHTSHAEVMGLLGGYYDPATQTLYVTVAVPTQAVSTGVECDMCPISQSTACTVIHEGGVQVVGWYHSHPTFPPNPSVQDIDTQDQMQQWFARQDAPFLGIIVSPFCPTNRNEASQIRCIVLDKPPHKVSGKEEVESFRSPYKLFWSVSEVIPGAWEEVCQGVRAVVAGARDDSMAVEWRGEWRGQLTYWEKAIASLNHHLPLHLHEPLQSVRTTFLAAVREYLDA</sequence>
<dbReference type="InterPro" id="IPR036388">
    <property type="entry name" value="WH-like_DNA-bd_sf"/>
</dbReference>
<dbReference type="PROSITE" id="PS50934">
    <property type="entry name" value="SWIRM"/>
    <property type="match status" value="1"/>
</dbReference>
<feature type="region of interest" description="Disordered" evidence="6">
    <location>
        <begin position="313"/>
        <end position="341"/>
    </location>
</feature>
<dbReference type="SUPFAM" id="SSF46689">
    <property type="entry name" value="Homeodomain-like"/>
    <property type="match status" value="2"/>
</dbReference>
<proteinExistence type="inferred from homology"/>
<gene>
    <name evidence="10" type="primary">MYSM1-L</name>
    <name evidence="10" type="ORF">Hamer_G018504</name>
</gene>
<feature type="compositionally biased region" description="Basic and acidic residues" evidence="6">
    <location>
        <begin position="650"/>
        <end position="659"/>
    </location>
</feature>
<feature type="compositionally biased region" description="Polar residues" evidence="6">
    <location>
        <begin position="23"/>
        <end position="36"/>
    </location>
</feature>
<feature type="domain" description="SWIRM" evidence="8">
    <location>
        <begin position="532"/>
        <end position="630"/>
    </location>
</feature>
<evidence type="ECO:0000256" key="4">
    <source>
        <dbReference type="ARBA" id="ARBA00023242"/>
    </source>
</evidence>
<dbReference type="PROSITE" id="PS50249">
    <property type="entry name" value="MPN"/>
    <property type="match status" value="1"/>
</dbReference>
<dbReference type="AlphaFoldDB" id="A0A8J5MKI4"/>
<feature type="region of interest" description="Disordered" evidence="6">
    <location>
        <begin position="195"/>
        <end position="224"/>
    </location>
</feature>
<organism evidence="10 11">
    <name type="scientific">Homarus americanus</name>
    <name type="common">American lobster</name>
    <dbReference type="NCBI Taxonomy" id="6706"/>
    <lineage>
        <taxon>Eukaryota</taxon>
        <taxon>Metazoa</taxon>
        <taxon>Ecdysozoa</taxon>
        <taxon>Arthropoda</taxon>
        <taxon>Crustacea</taxon>
        <taxon>Multicrustacea</taxon>
        <taxon>Malacostraca</taxon>
        <taxon>Eumalacostraca</taxon>
        <taxon>Eucarida</taxon>
        <taxon>Decapoda</taxon>
        <taxon>Pleocyemata</taxon>
        <taxon>Astacidea</taxon>
        <taxon>Nephropoidea</taxon>
        <taxon>Nephropidae</taxon>
        <taxon>Homarus</taxon>
    </lineage>
</organism>
<keyword evidence="4" id="KW-0539">Nucleus</keyword>
<dbReference type="CDD" id="cd00167">
    <property type="entry name" value="SANT"/>
    <property type="match status" value="1"/>
</dbReference>
<feature type="region of interest" description="Disordered" evidence="6">
    <location>
        <begin position="96"/>
        <end position="137"/>
    </location>
</feature>
<evidence type="ECO:0000259" key="8">
    <source>
        <dbReference type="PROSITE" id="PS50934"/>
    </source>
</evidence>
<dbReference type="InterPro" id="IPR017884">
    <property type="entry name" value="SANT_dom"/>
</dbReference>
<dbReference type="Proteomes" id="UP000747542">
    <property type="component" value="Unassembled WGS sequence"/>
</dbReference>
<feature type="region of interest" description="Disordered" evidence="6">
    <location>
        <begin position="396"/>
        <end position="431"/>
    </location>
</feature>
<dbReference type="Gene3D" id="1.10.10.10">
    <property type="entry name" value="Winged helix-like DNA-binding domain superfamily/Winged helix DNA-binding domain"/>
    <property type="match status" value="1"/>
</dbReference>
<feature type="region of interest" description="Disordered" evidence="6">
    <location>
        <begin position="645"/>
        <end position="672"/>
    </location>
</feature>
<dbReference type="InterPro" id="IPR050242">
    <property type="entry name" value="JAMM_MPN+_peptidase_M67A"/>
</dbReference>
<dbReference type="InterPro" id="IPR007526">
    <property type="entry name" value="SWIRM"/>
</dbReference>
<dbReference type="SMART" id="SM00717">
    <property type="entry name" value="SANT"/>
    <property type="match status" value="1"/>
</dbReference>
<feature type="region of interest" description="Disordered" evidence="6">
    <location>
        <begin position="511"/>
        <end position="530"/>
    </location>
</feature>
<comment type="caution">
    <text evidence="10">The sequence shown here is derived from an EMBL/GenBank/DDBJ whole genome shotgun (WGS) entry which is preliminary data.</text>
</comment>
<evidence type="ECO:0000313" key="11">
    <source>
        <dbReference type="Proteomes" id="UP000747542"/>
    </source>
</evidence>
<evidence type="ECO:0000256" key="3">
    <source>
        <dbReference type="ARBA" id="ARBA00023125"/>
    </source>
</evidence>
<evidence type="ECO:0000256" key="2">
    <source>
        <dbReference type="ARBA" id="ARBA00007194"/>
    </source>
</evidence>
<feature type="compositionally biased region" description="Polar residues" evidence="6">
    <location>
        <begin position="115"/>
        <end position="128"/>
    </location>
</feature>
<dbReference type="EMBL" id="JAHLQT010043933">
    <property type="protein sequence ID" value="KAG7154776.1"/>
    <property type="molecule type" value="Genomic_DNA"/>
</dbReference>
<dbReference type="PROSITE" id="PS51293">
    <property type="entry name" value="SANT"/>
    <property type="match status" value="1"/>
</dbReference>
<accession>A0A8J5MKI4</accession>
<dbReference type="InterPro" id="IPR000555">
    <property type="entry name" value="JAMM/MPN+_dom"/>
</dbReference>
<evidence type="ECO:0000259" key="7">
    <source>
        <dbReference type="PROSITE" id="PS50249"/>
    </source>
</evidence>
<evidence type="ECO:0000256" key="6">
    <source>
        <dbReference type="SAM" id="MobiDB-lite"/>
    </source>
</evidence>
<feature type="domain" description="MPN" evidence="7">
    <location>
        <begin position="732"/>
        <end position="866"/>
    </location>
</feature>
<dbReference type="PANTHER" id="PTHR10410">
    <property type="entry name" value="EUKARYOTIC TRANSLATION INITIATION FACTOR 3 -RELATED"/>
    <property type="match status" value="1"/>
</dbReference>